<dbReference type="EMBL" id="BJMH01000012">
    <property type="protein sequence ID" value="GEB33206.1"/>
    <property type="molecule type" value="Genomic_DNA"/>
</dbReference>
<keyword evidence="2" id="KW-1185">Reference proteome</keyword>
<comment type="caution">
    <text evidence="1">The sequence shown here is derived from an EMBL/GenBank/DDBJ whole genome shotgun (WGS) entry which is preliminary data.</text>
</comment>
<dbReference type="RefSeq" id="WP_122965531.1">
    <property type="nucleotide sequence ID" value="NZ_BJMH01000012.1"/>
</dbReference>
<evidence type="ECO:0000313" key="2">
    <source>
        <dbReference type="Proteomes" id="UP000316882"/>
    </source>
</evidence>
<dbReference type="Proteomes" id="UP000316882">
    <property type="component" value="Unassembled WGS sequence"/>
</dbReference>
<proteinExistence type="predicted"/>
<gene>
    <name evidence="1" type="ORF">BPA01_27860</name>
</gene>
<evidence type="ECO:0000313" key="1">
    <source>
        <dbReference type="EMBL" id="GEB33206.1"/>
    </source>
</evidence>
<sequence>MLISRLKQKGIVLGTLVILTGLTTGSAMALNLQNNSPTERIHIASYLDTFTNQELASGASLILEGTVLEIHPATWNTPSGRMPKDIKLNDIVYTDVSIKIDTILKGTPKSNDIVTVRVYKGEIPGEFAFSSDTEADFSNNEKVLLFLMEDDSIYNKDKSQNHYVIMGQYQGKYTVEQKKVSNFKSTLDTKSIYEVIEKHKDDPTPEILVKQEGAELEK</sequence>
<name>A0A4Y3PMJ6_BREPA</name>
<dbReference type="AlphaFoldDB" id="A0A4Y3PMJ6"/>
<reference evidence="1 2" key="1">
    <citation type="submission" date="2019-06" db="EMBL/GenBank/DDBJ databases">
        <title>Whole genome shotgun sequence of Brevibacillus parabrevis NBRC 12334.</title>
        <authorList>
            <person name="Hosoyama A."/>
            <person name="Uohara A."/>
            <person name="Ohji S."/>
            <person name="Ichikawa N."/>
        </authorList>
    </citation>
    <scope>NUCLEOTIDE SEQUENCE [LARGE SCALE GENOMIC DNA]</scope>
    <source>
        <strain evidence="1 2">NBRC 12334</strain>
    </source>
</reference>
<protein>
    <submittedName>
        <fullName evidence="1">Uncharacterized protein</fullName>
    </submittedName>
</protein>
<organism evidence="1 2">
    <name type="scientific">Brevibacillus parabrevis</name>
    <dbReference type="NCBI Taxonomy" id="54914"/>
    <lineage>
        <taxon>Bacteria</taxon>
        <taxon>Bacillati</taxon>
        <taxon>Bacillota</taxon>
        <taxon>Bacilli</taxon>
        <taxon>Bacillales</taxon>
        <taxon>Paenibacillaceae</taxon>
        <taxon>Brevibacillus</taxon>
    </lineage>
</organism>
<accession>A0A4Y3PMJ6</accession>